<organism evidence="6">
    <name type="scientific">marine metagenome</name>
    <dbReference type="NCBI Taxonomy" id="408172"/>
    <lineage>
        <taxon>unclassified sequences</taxon>
        <taxon>metagenomes</taxon>
        <taxon>ecological metagenomes</taxon>
    </lineage>
</organism>
<dbReference type="EMBL" id="UINC01210232">
    <property type="protein sequence ID" value="SVE33602.1"/>
    <property type="molecule type" value="Genomic_DNA"/>
</dbReference>
<dbReference type="InterPro" id="IPR036640">
    <property type="entry name" value="ABC1_TM_sf"/>
</dbReference>
<protein>
    <recommendedName>
        <fullName evidence="5">ABC transmembrane type-1 domain-containing protein</fullName>
    </recommendedName>
</protein>
<evidence type="ECO:0000256" key="1">
    <source>
        <dbReference type="ARBA" id="ARBA00022692"/>
    </source>
</evidence>
<keyword evidence="1 4" id="KW-0812">Transmembrane</keyword>
<name>A0A383CN10_9ZZZZ</name>
<feature type="transmembrane region" description="Helical" evidence="4">
    <location>
        <begin position="101"/>
        <end position="123"/>
    </location>
</feature>
<dbReference type="GO" id="GO:0016020">
    <property type="term" value="C:membrane"/>
    <property type="evidence" value="ECO:0007669"/>
    <property type="project" value="InterPro"/>
</dbReference>
<proteinExistence type="predicted"/>
<accession>A0A383CN10</accession>
<dbReference type="InterPro" id="IPR011527">
    <property type="entry name" value="ABC1_TM_dom"/>
</dbReference>
<keyword evidence="3 4" id="KW-0472">Membrane</keyword>
<keyword evidence="2 4" id="KW-1133">Transmembrane helix</keyword>
<reference evidence="6" key="1">
    <citation type="submission" date="2018-05" db="EMBL/GenBank/DDBJ databases">
        <authorList>
            <person name="Lanie J.A."/>
            <person name="Ng W.-L."/>
            <person name="Kazmierczak K.M."/>
            <person name="Andrzejewski T.M."/>
            <person name="Davidsen T.M."/>
            <person name="Wayne K.J."/>
            <person name="Tettelin H."/>
            <person name="Glass J.I."/>
            <person name="Rusch D."/>
            <person name="Podicherti R."/>
            <person name="Tsui H.-C.T."/>
            <person name="Winkler M.E."/>
        </authorList>
    </citation>
    <scope>NUCLEOTIDE SEQUENCE</scope>
</reference>
<dbReference type="GO" id="GO:0005524">
    <property type="term" value="F:ATP binding"/>
    <property type="evidence" value="ECO:0007669"/>
    <property type="project" value="InterPro"/>
</dbReference>
<dbReference type="Pfam" id="PF00664">
    <property type="entry name" value="ABC_membrane"/>
    <property type="match status" value="1"/>
</dbReference>
<evidence type="ECO:0000259" key="5">
    <source>
        <dbReference type="PROSITE" id="PS50929"/>
    </source>
</evidence>
<sequence length="180" mass="19635">VSLVGMEAYAVTQSAVSVFQQLVKRYASRHLWVLLLVATLTLVANLLTVIQPMILAALLANLSGGGLETIPPDASLLDLNVLGTRVTEWMRDYGAVDSTQLLVIFGFLFLAQTLMVSVTNYGADYGAAWLRVRYTKMIQIDLLKHLLTQDIAFFSEQKSGGLISRVTRDSADTAFALGPL</sequence>
<dbReference type="AlphaFoldDB" id="A0A383CN10"/>
<feature type="transmembrane region" description="Helical" evidence="4">
    <location>
        <begin position="31"/>
        <end position="59"/>
    </location>
</feature>
<evidence type="ECO:0000256" key="2">
    <source>
        <dbReference type="ARBA" id="ARBA00022989"/>
    </source>
</evidence>
<feature type="non-terminal residue" evidence="6">
    <location>
        <position position="1"/>
    </location>
</feature>
<dbReference type="PROSITE" id="PS50929">
    <property type="entry name" value="ABC_TM1F"/>
    <property type="match status" value="1"/>
</dbReference>
<gene>
    <name evidence="6" type="ORF">METZ01_LOCUS486456</name>
</gene>
<evidence type="ECO:0000313" key="6">
    <source>
        <dbReference type="EMBL" id="SVE33602.1"/>
    </source>
</evidence>
<dbReference type="GO" id="GO:0140359">
    <property type="term" value="F:ABC-type transporter activity"/>
    <property type="evidence" value="ECO:0007669"/>
    <property type="project" value="InterPro"/>
</dbReference>
<dbReference type="Gene3D" id="1.20.1560.10">
    <property type="entry name" value="ABC transporter type 1, transmembrane domain"/>
    <property type="match status" value="1"/>
</dbReference>
<feature type="non-terminal residue" evidence="6">
    <location>
        <position position="180"/>
    </location>
</feature>
<evidence type="ECO:0000256" key="4">
    <source>
        <dbReference type="SAM" id="Phobius"/>
    </source>
</evidence>
<feature type="domain" description="ABC transmembrane type-1" evidence="5">
    <location>
        <begin position="35"/>
        <end position="180"/>
    </location>
</feature>
<dbReference type="SUPFAM" id="SSF90123">
    <property type="entry name" value="ABC transporter transmembrane region"/>
    <property type="match status" value="1"/>
</dbReference>
<evidence type="ECO:0000256" key="3">
    <source>
        <dbReference type="ARBA" id="ARBA00023136"/>
    </source>
</evidence>